<feature type="non-terminal residue" evidence="1">
    <location>
        <position position="1435"/>
    </location>
</feature>
<evidence type="ECO:0000313" key="2">
    <source>
        <dbReference type="Proteomes" id="UP000814128"/>
    </source>
</evidence>
<name>A0ACB8Q667_9AGAM</name>
<comment type="caution">
    <text evidence="1">The sequence shown here is derived from an EMBL/GenBank/DDBJ whole genome shotgun (WGS) entry which is preliminary data.</text>
</comment>
<accession>A0ACB8Q667</accession>
<sequence>AFYETWKPLLDGVSWIVSVVDKITEIHPYAQMAWSVLKVIPQAIVNQAQADTKVQKLLELMKNRAHEAAARYDHEADPRQATIISRIMEQVVVCGDIISSYSETKSFWMRATMNVVRPADKAIDECTDALIRLRDALRDRGVELTNIRVLRIVQVLDDVSEKIDDLSRDEILKELPYKQSSAFDPGAGCLPNTRVAFLHEISAWVNTPIPSPRMLVLFGRAGTGKSAIAHEIAHRFYDANRLTTSLFFIHSPKKDSKPRLLVTNLIRDLCDRHPSFKRAVGDALSKDPYLRHGAPSCGAYFEFLIHQLDNLRPLERVFVVIDALDEAGDQEQRKDLLDSLSEYAPRLPDNFRIFLTSRPEEDIVESLRESDAIRVLHMDNPILASTRNDVHEFVKSHLGGCVDASEWGKLASAAGELFQWAAVACKVVGPRALRSRTERINMIIRGEMGTALDKLDSLYFTILSDRFPDPDDTSARRFRFVMSMILGCIDPPGLSQDSLTVFAQFTPPDPQAAIQDIQPKELIQGVIHGLGSLISNVDDRNSHLPLSLLHQSIREFLTSERRSGVYFVDISNIHNTLSHACLKILLDSGEGLRFNICDLETSHRRNTDIPDLDSIVQKHIPGHLRYASLNWDLHLIRAPCTAEFGTQVKRLLKDKLLFWLEILSLTGHMKYAVQALGATQKWLSVSCRNQPVSASTETDQQLMELLKDSLNFLWSFGSVIAQSAAHIYISALPFSPFSSVVSRTYRSSFGRILSIKDGRAPRTWPASQLMIPAHDLGINCVAFSPDGEHIFSGSSDCTIRVWDAATGEAVAGPFAGHTKPIRSIALSPPGGALIASGSDDQTIRVRDTKTGEETTAPFKGHTAPVQSVAFSHDGKQIVSGSDDSTVLVWDATTGHVVQHFVGHTASVQAVAFSPDGKRVVSGSEDCTVRIWEDVSTDQHNTQAFAAHTAAVRAVAFAPSGSAVASASDDGTICLWDTKTGQASMSFNGHEDYVRSIAFSREGSRIASGSWDRSVIVWDTETGKVIAGPFEGHTDFVRSVAFSPDGHRVVSGSEDCTIRVWDVTAGETASEALSPGHDDWVRSVAFSPEGDRIVSGSDDGTLCVWNAMTGKAITGPFKAHDAWIRSVVFSPDGARIVSGSVDGTIRVWDVMTGKEVVKPLQGHTDWVQSVALSPTGEFIASGSSDRTIRLWHAMSGESASAPFEGHTDSIRTVAFSPDGKRIASGGNDHTIRIWDVASGATVVGPLTGHTDTVRTVTFSPDGVRLVSCANDSTIRLWDARTGAALGRPIRGHTNWVRCATFSPDGTRMVSGADDRTIRIWDATTRELVAGPFGDHTGGVLSATFSPDGQRVLSSSADYTIRMTNVAPVGGDTEAWEAAVTAPDGWIRGADGELLCWVPEGLRTSLRGPRTVFVISTAGTVELDRTHFVHGTRWAEC</sequence>
<reference evidence="1" key="2">
    <citation type="journal article" date="2022" name="New Phytol.">
        <title>Evolutionary transition to the ectomycorrhizal habit in the genomes of a hyperdiverse lineage of mushroom-forming fungi.</title>
        <authorList>
            <person name="Looney B."/>
            <person name="Miyauchi S."/>
            <person name="Morin E."/>
            <person name="Drula E."/>
            <person name="Courty P.E."/>
            <person name="Kohler A."/>
            <person name="Kuo A."/>
            <person name="LaButti K."/>
            <person name="Pangilinan J."/>
            <person name="Lipzen A."/>
            <person name="Riley R."/>
            <person name="Andreopoulos W."/>
            <person name="He G."/>
            <person name="Johnson J."/>
            <person name="Nolan M."/>
            <person name="Tritt A."/>
            <person name="Barry K.W."/>
            <person name="Grigoriev I.V."/>
            <person name="Nagy L.G."/>
            <person name="Hibbett D."/>
            <person name="Henrissat B."/>
            <person name="Matheny P.B."/>
            <person name="Labbe J."/>
            <person name="Martin F.M."/>
        </authorList>
    </citation>
    <scope>NUCLEOTIDE SEQUENCE</scope>
    <source>
        <strain evidence="1">EC-137</strain>
    </source>
</reference>
<dbReference type="Proteomes" id="UP000814128">
    <property type="component" value="Unassembled WGS sequence"/>
</dbReference>
<gene>
    <name evidence="1" type="ORF">K488DRAFT_32940</name>
</gene>
<protein>
    <submittedName>
        <fullName evidence="1">Uncharacterized protein</fullName>
    </submittedName>
</protein>
<organism evidence="1 2">
    <name type="scientific">Vararia minispora EC-137</name>
    <dbReference type="NCBI Taxonomy" id="1314806"/>
    <lineage>
        <taxon>Eukaryota</taxon>
        <taxon>Fungi</taxon>
        <taxon>Dikarya</taxon>
        <taxon>Basidiomycota</taxon>
        <taxon>Agaricomycotina</taxon>
        <taxon>Agaricomycetes</taxon>
        <taxon>Russulales</taxon>
        <taxon>Lachnocladiaceae</taxon>
        <taxon>Vararia</taxon>
    </lineage>
</organism>
<feature type="non-terminal residue" evidence="1">
    <location>
        <position position="1"/>
    </location>
</feature>
<keyword evidence="2" id="KW-1185">Reference proteome</keyword>
<evidence type="ECO:0000313" key="1">
    <source>
        <dbReference type="EMBL" id="KAI0027259.1"/>
    </source>
</evidence>
<proteinExistence type="predicted"/>
<dbReference type="EMBL" id="MU273949">
    <property type="protein sequence ID" value="KAI0027259.1"/>
    <property type="molecule type" value="Genomic_DNA"/>
</dbReference>
<reference evidence="1" key="1">
    <citation type="submission" date="2021-02" db="EMBL/GenBank/DDBJ databases">
        <authorList>
            <consortium name="DOE Joint Genome Institute"/>
            <person name="Ahrendt S."/>
            <person name="Looney B.P."/>
            <person name="Miyauchi S."/>
            <person name="Morin E."/>
            <person name="Drula E."/>
            <person name="Courty P.E."/>
            <person name="Chicoki N."/>
            <person name="Fauchery L."/>
            <person name="Kohler A."/>
            <person name="Kuo A."/>
            <person name="Labutti K."/>
            <person name="Pangilinan J."/>
            <person name="Lipzen A."/>
            <person name="Riley R."/>
            <person name="Andreopoulos W."/>
            <person name="He G."/>
            <person name="Johnson J."/>
            <person name="Barry K.W."/>
            <person name="Grigoriev I.V."/>
            <person name="Nagy L."/>
            <person name="Hibbett D."/>
            <person name="Henrissat B."/>
            <person name="Matheny P.B."/>
            <person name="Labbe J."/>
            <person name="Martin F."/>
        </authorList>
    </citation>
    <scope>NUCLEOTIDE SEQUENCE</scope>
    <source>
        <strain evidence="1">EC-137</strain>
    </source>
</reference>